<name>A0A813KKB7_POLGL</name>
<gene>
    <name evidence="4" type="ORF">PGLA2088_LOCUS34030</name>
</gene>
<dbReference type="Proteomes" id="UP000626109">
    <property type="component" value="Unassembled WGS sequence"/>
</dbReference>
<dbReference type="PROSITE" id="PS00455">
    <property type="entry name" value="AMP_BINDING"/>
    <property type="match status" value="1"/>
</dbReference>
<sequence>MSAYILYTSGTTGKPKGVDVPHYGLVGRTEWLQHTWPLGATNSVPQKTPVTFAISEWELFWPLCHGAKLVLAADGQHGDPQHVASLLEEHTITHSVFVPSLLDQLLDELNGRPLPALQLVIACGEPLKTSTTRACCRGLAGVELVNLYGPTEGSMTMLRIPAAPRAKRIC</sequence>
<comment type="caution">
    <text evidence="4">The sequence shown here is derived from an EMBL/GenBank/DDBJ whole genome shotgun (WGS) entry which is preliminary data.</text>
</comment>
<keyword evidence="1" id="KW-0596">Phosphopantetheine</keyword>
<dbReference type="PANTHER" id="PTHR44845:SF7">
    <property type="entry name" value="PLIPASTATIN SYNTHASE SUBUNIT D"/>
    <property type="match status" value="1"/>
</dbReference>
<reference evidence="4" key="1">
    <citation type="submission" date="2021-02" db="EMBL/GenBank/DDBJ databases">
        <authorList>
            <person name="Dougan E. K."/>
            <person name="Rhodes N."/>
            <person name="Thang M."/>
            <person name="Chan C."/>
        </authorList>
    </citation>
    <scope>NUCLEOTIDE SEQUENCE</scope>
</reference>
<dbReference type="InterPro" id="IPR042099">
    <property type="entry name" value="ANL_N_sf"/>
</dbReference>
<dbReference type="SUPFAM" id="SSF56801">
    <property type="entry name" value="Acetyl-CoA synthetase-like"/>
    <property type="match status" value="1"/>
</dbReference>
<dbReference type="InterPro" id="IPR020845">
    <property type="entry name" value="AMP-binding_CS"/>
</dbReference>
<feature type="domain" description="AMP-dependent synthetase/ligase" evidence="3">
    <location>
        <begin position="3"/>
        <end position="160"/>
    </location>
</feature>
<evidence type="ECO:0000256" key="2">
    <source>
        <dbReference type="ARBA" id="ARBA00022553"/>
    </source>
</evidence>
<dbReference type="InterPro" id="IPR000873">
    <property type="entry name" value="AMP-dep_synth/lig_dom"/>
</dbReference>
<keyword evidence="2" id="KW-0597">Phosphoprotein</keyword>
<dbReference type="EMBL" id="CAJNNW010031132">
    <property type="protein sequence ID" value="CAE8706113.1"/>
    <property type="molecule type" value="Genomic_DNA"/>
</dbReference>
<dbReference type="PANTHER" id="PTHR44845">
    <property type="entry name" value="CARRIER DOMAIN-CONTAINING PROTEIN"/>
    <property type="match status" value="1"/>
</dbReference>
<evidence type="ECO:0000313" key="5">
    <source>
        <dbReference type="Proteomes" id="UP000626109"/>
    </source>
</evidence>
<accession>A0A813KKB7</accession>
<evidence type="ECO:0000259" key="3">
    <source>
        <dbReference type="Pfam" id="PF00501"/>
    </source>
</evidence>
<proteinExistence type="predicted"/>
<evidence type="ECO:0000313" key="4">
    <source>
        <dbReference type="EMBL" id="CAE8706113.1"/>
    </source>
</evidence>
<dbReference type="Pfam" id="PF00501">
    <property type="entry name" value="AMP-binding"/>
    <property type="match status" value="1"/>
</dbReference>
<protein>
    <recommendedName>
        <fullName evidence="3">AMP-dependent synthetase/ligase domain-containing protein</fullName>
    </recommendedName>
</protein>
<evidence type="ECO:0000256" key="1">
    <source>
        <dbReference type="ARBA" id="ARBA00022450"/>
    </source>
</evidence>
<organism evidence="4 5">
    <name type="scientific">Polarella glacialis</name>
    <name type="common">Dinoflagellate</name>
    <dbReference type="NCBI Taxonomy" id="89957"/>
    <lineage>
        <taxon>Eukaryota</taxon>
        <taxon>Sar</taxon>
        <taxon>Alveolata</taxon>
        <taxon>Dinophyceae</taxon>
        <taxon>Suessiales</taxon>
        <taxon>Suessiaceae</taxon>
        <taxon>Polarella</taxon>
    </lineage>
</organism>
<dbReference type="AlphaFoldDB" id="A0A813KKB7"/>
<dbReference type="Gene3D" id="3.40.50.12780">
    <property type="entry name" value="N-terminal domain of ligase-like"/>
    <property type="match status" value="1"/>
</dbReference>